<keyword evidence="8 10" id="KW-0961">Cell wall biogenesis/degradation</keyword>
<keyword evidence="5" id="KW-0378">Hydrolase</keyword>
<keyword evidence="6 10" id="KW-0133">Cell shape</keyword>
<accession>A0A9X7AUU5</accession>
<feature type="domain" description="L,D-TPase catalytic" evidence="12">
    <location>
        <begin position="33"/>
        <end position="157"/>
    </location>
</feature>
<dbReference type="GO" id="GO:0071555">
    <property type="term" value="P:cell wall organization"/>
    <property type="evidence" value="ECO:0007669"/>
    <property type="project" value="UniProtKB-UniRule"/>
</dbReference>
<sequence>MLKALYKFLFVLTLVVPCVLWVHSTEAYASTDKYIVIKREEHKLYYVKNKLVIKSFPVTTGRRENPTPAGRFTVVYKEQNRPFYKRQIAGGAPNNPLGTRWIGLNIKGTKGDTYGIHGTNQAGTIGMKISDGCIRMNNADVEWLYNEVEKGTTVIIK</sequence>
<feature type="active site" description="Proton donor/acceptor" evidence="10">
    <location>
        <position position="117"/>
    </location>
</feature>
<evidence type="ECO:0000256" key="11">
    <source>
        <dbReference type="SAM" id="SignalP"/>
    </source>
</evidence>
<dbReference type="FunFam" id="2.40.440.10:FF:000003">
    <property type="entry name" value="L,D-transpeptidase YciB"/>
    <property type="match status" value="1"/>
</dbReference>
<proteinExistence type="inferred from homology"/>
<gene>
    <name evidence="13" type="ORF">COK81_29560</name>
</gene>
<dbReference type="GO" id="GO:0071972">
    <property type="term" value="F:peptidoglycan L,D-transpeptidase activity"/>
    <property type="evidence" value="ECO:0007669"/>
    <property type="project" value="TreeGrafter"/>
</dbReference>
<dbReference type="Proteomes" id="UP000225910">
    <property type="component" value="Unassembled WGS sequence"/>
</dbReference>
<protein>
    <recommendedName>
        <fullName evidence="12">L,D-TPase catalytic domain-containing protein</fullName>
    </recommendedName>
</protein>
<evidence type="ECO:0000256" key="1">
    <source>
        <dbReference type="ARBA" id="ARBA00004752"/>
    </source>
</evidence>
<evidence type="ECO:0000256" key="6">
    <source>
        <dbReference type="ARBA" id="ARBA00022960"/>
    </source>
</evidence>
<dbReference type="Pfam" id="PF03734">
    <property type="entry name" value="YkuD"/>
    <property type="match status" value="1"/>
</dbReference>
<dbReference type="AlphaFoldDB" id="A0A9X7AUU5"/>
<dbReference type="InterPro" id="IPR050979">
    <property type="entry name" value="LD-transpeptidase"/>
</dbReference>
<dbReference type="InterPro" id="IPR038063">
    <property type="entry name" value="Transpep_catalytic_dom"/>
</dbReference>
<dbReference type="GO" id="GO:0005576">
    <property type="term" value="C:extracellular region"/>
    <property type="evidence" value="ECO:0007669"/>
    <property type="project" value="TreeGrafter"/>
</dbReference>
<feature type="chain" id="PRO_5040953627" description="L,D-TPase catalytic domain-containing protein" evidence="11">
    <location>
        <begin position="30"/>
        <end position="157"/>
    </location>
</feature>
<dbReference type="PROSITE" id="PS52029">
    <property type="entry name" value="LD_TPASE"/>
    <property type="match status" value="1"/>
</dbReference>
<comment type="pathway">
    <text evidence="1 10">Cell wall biogenesis; peptidoglycan biosynthesis.</text>
</comment>
<keyword evidence="4" id="KW-0808">Transferase</keyword>
<keyword evidence="3" id="KW-0328">Glycosyltransferase</keyword>
<keyword evidence="7 10" id="KW-0573">Peptidoglycan synthesis</keyword>
<evidence type="ECO:0000259" key="12">
    <source>
        <dbReference type="PROSITE" id="PS52029"/>
    </source>
</evidence>
<evidence type="ECO:0000256" key="2">
    <source>
        <dbReference type="ARBA" id="ARBA00005992"/>
    </source>
</evidence>
<organism evidence="13 14">
    <name type="scientific">Bacillus thuringiensis</name>
    <dbReference type="NCBI Taxonomy" id="1428"/>
    <lineage>
        <taxon>Bacteria</taxon>
        <taxon>Bacillati</taxon>
        <taxon>Bacillota</taxon>
        <taxon>Bacilli</taxon>
        <taxon>Bacillales</taxon>
        <taxon>Bacillaceae</taxon>
        <taxon>Bacillus</taxon>
        <taxon>Bacillus cereus group</taxon>
    </lineage>
</organism>
<dbReference type="PANTHER" id="PTHR30582:SF4">
    <property type="entry name" value="L,D-TRANSPEPTIDASE YQJB-RELATED"/>
    <property type="match status" value="1"/>
</dbReference>
<dbReference type="PANTHER" id="PTHR30582">
    <property type="entry name" value="L,D-TRANSPEPTIDASE"/>
    <property type="match status" value="1"/>
</dbReference>
<dbReference type="GO" id="GO:0016757">
    <property type="term" value="F:glycosyltransferase activity"/>
    <property type="evidence" value="ECO:0007669"/>
    <property type="project" value="UniProtKB-KW"/>
</dbReference>
<evidence type="ECO:0000256" key="7">
    <source>
        <dbReference type="ARBA" id="ARBA00022984"/>
    </source>
</evidence>
<evidence type="ECO:0000256" key="9">
    <source>
        <dbReference type="ARBA" id="ARBA00060592"/>
    </source>
</evidence>
<dbReference type="CDD" id="cd16913">
    <property type="entry name" value="YkuD_like"/>
    <property type="match status" value="1"/>
</dbReference>
<evidence type="ECO:0000256" key="5">
    <source>
        <dbReference type="ARBA" id="ARBA00022801"/>
    </source>
</evidence>
<evidence type="ECO:0000256" key="4">
    <source>
        <dbReference type="ARBA" id="ARBA00022679"/>
    </source>
</evidence>
<feature type="signal peptide" evidence="11">
    <location>
        <begin position="1"/>
        <end position="29"/>
    </location>
</feature>
<keyword evidence="11" id="KW-0732">Signal</keyword>
<dbReference type="Gene3D" id="2.40.440.10">
    <property type="entry name" value="L,D-transpeptidase catalytic domain-like"/>
    <property type="match status" value="1"/>
</dbReference>
<evidence type="ECO:0000256" key="3">
    <source>
        <dbReference type="ARBA" id="ARBA00022676"/>
    </source>
</evidence>
<comment type="pathway">
    <text evidence="9">Glycan biosynthesis.</text>
</comment>
<evidence type="ECO:0000313" key="14">
    <source>
        <dbReference type="Proteomes" id="UP000225910"/>
    </source>
</evidence>
<reference evidence="13 14" key="1">
    <citation type="submission" date="2017-09" db="EMBL/GenBank/DDBJ databases">
        <title>Large-scale bioinformatics analysis of Bacillus genomes uncovers conserved roles of natural products in bacterial physiology.</title>
        <authorList>
            <consortium name="Agbiome Team Llc"/>
            <person name="Bleich R.M."/>
            <person name="Grubbs K.J."/>
            <person name="Santa Maria K.C."/>
            <person name="Allen S.E."/>
            <person name="Farag S."/>
            <person name="Shank E.A."/>
            <person name="Bowers A."/>
        </authorList>
    </citation>
    <scope>NUCLEOTIDE SEQUENCE [LARGE SCALE GENOMIC DNA]</scope>
    <source>
        <strain evidence="13 14">AFS064137</strain>
    </source>
</reference>
<comment type="similarity">
    <text evidence="2">Belongs to the YkuD family.</text>
</comment>
<dbReference type="GO" id="GO:0008360">
    <property type="term" value="P:regulation of cell shape"/>
    <property type="evidence" value="ECO:0007669"/>
    <property type="project" value="UniProtKB-UniRule"/>
</dbReference>
<dbReference type="GO" id="GO:0018104">
    <property type="term" value="P:peptidoglycan-protein cross-linking"/>
    <property type="evidence" value="ECO:0007669"/>
    <property type="project" value="TreeGrafter"/>
</dbReference>
<name>A0A9X7AUU5_BACTU</name>
<evidence type="ECO:0000256" key="10">
    <source>
        <dbReference type="PROSITE-ProRule" id="PRU01373"/>
    </source>
</evidence>
<evidence type="ECO:0000256" key="8">
    <source>
        <dbReference type="ARBA" id="ARBA00023316"/>
    </source>
</evidence>
<feature type="active site" description="Nucleophile" evidence="10">
    <location>
        <position position="133"/>
    </location>
</feature>
<comment type="caution">
    <text evidence="13">The sequence shown here is derived from an EMBL/GenBank/DDBJ whole genome shotgun (WGS) entry which is preliminary data.</text>
</comment>
<dbReference type="InterPro" id="IPR005490">
    <property type="entry name" value="LD_TPept_cat_dom"/>
</dbReference>
<evidence type="ECO:0000313" key="13">
    <source>
        <dbReference type="EMBL" id="PFT76462.1"/>
    </source>
</evidence>
<dbReference type="SUPFAM" id="SSF141523">
    <property type="entry name" value="L,D-transpeptidase catalytic domain-like"/>
    <property type="match status" value="1"/>
</dbReference>
<dbReference type="EMBL" id="NVCU01000367">
    <property type="protein sequence ID" value="PFT76462.1"/>
    <property type="molecule type" value="Genomic_DNA"/>
</dbReference>